<evidence type="ECO:0000313" key="2">
    <source>
        <dbReference type="EMBL" id="KRO61665.1"/>
    </source>
</evidence>
<organism evidence="2 3">
    <name type="scientific">Verrucomicrobia subdivision 6 bacterium BACL9 MAG-120507-bin52</name>
    <dbReference type="NCBI Taxonomy" id="1655590"/>
    <lineage>
        <taxon>Bacteria</taxon>
        <taxon>Pseudomonadati</taxon>
        <taxon>Verrucomicrobiota</taxon>
        <taxon>Verrucomicrobiia</taxon>
        <taxon>Verrucomicrobiales</taxon>
        <taxon>Verrucomicrobia subdivision 6</taxon>
    </lineage>
</organism>
<feature type="domain" description="DUF6268" evidence="1">
    <location>
        <begin position="70"/>
        <end position="227"/>
    </location>
</feature>
<gene>
    <name evidence="2" type="ORF">ABR82_09080</name>
</gene>
<reference evidence="2 3" key="1">
    <citation type="submission" date="2015-10" db="EMBL/GenBank/DDBJ databases">
        <title>Metagenome-Assembled Genomes uncover a global brackish microbiome.</title>
        <authorList>
            <person name="Hugerth L.W."/>
            <person name="Larsson J."/>
            <person name="Alneberg J."/>
            <person name="Lindh M.V."/>
            <person name="Legrand C."/>
            <person name="Pinhassi J."/>
            <person name="Andersson A.F."/>
        </authorList>
    </citation>
    <scope>NUCLEOTIDE SEQUENCE [LARGE SCALE GENOMIC DNA]</scope>
    <source>
        <strain evidence="2">BACL18 MAG-120507-bin52</strain>
    </source>
</reference>
<evidence type="ECO:0000313" key="3">
    <source>
        <dbReference type="Proteomes" id="UP000051269"/>
    </source>
</evidence>
<name>A0A0R2RH61_9BACT</name>
<dbReference type="Proteomes" id="UP000051269">
    <property type="component" value="Unassembled WGS sequence"/>
</dbReference>
<protein>
    <recommendedName>
        <fullName evidence="1">DUF6268 domain-containing protein</fullName>
    </recommendedName>
</protein>
<dbReference type="InterPro" id="IPR046235">
    <property type="entry name" value="DUF6268"/>
</dbReference>
<dbReference type="AlphaFoldDB" id="A0A0R2RH61"/>
<sequence>MKQGLGTVTEQSAEVGVLASRKITDGIVGIVGGDWQTFSFGYSGSNIPLPQNLQGLNAIFGVDVQLDEASEWLMRIQLEPGVYGTLQSIGWHQVNMPGVAAFTNVIDEDFQWFIAIRVDAFQFFPVIPVPGFRWRFAKDWLLNGSAPKPTIDWSPTEDVRLFVGGDILNLNARLADSNPEVLGNRSLAGTLVNYFEARVGAGVAYQVSPMLSLQVEGGAMVWRTFDFPRINDNVNSTMAPYFQVALRGVF</sequence>
<accession>A0A0R2RH61</accession>
<comment type="caution">
    <text evidence="2">The sequence shown here is derived from an EMBL/GenBank/DDBJ whole genome shotgun (WGS) entry which is preliminary data.</text>
</comment>
<proteinExistence type="predicted"/>
<evidence type="ECO:0000259" key="1">
    <source>
        <dbReference type="Pfam" id="PF19783"/>
    </source>
</evidence>
<dbReference type="EMBL" id="LIBO01000223">
    <property type="protein sequence ID" value="KRO61665.1"/>
    <property type="molecule type" value="Genomic_DNA"/>
</dbReference>
<dbReference type="Pfam" id="PF19783">
    <property type="entry name" value="DUF6268"/>
    <property type="match status" value="1"/>
</dbReference>